<name>A0A6C0EUV2_9ZZZZ</name>
<proteinExistence type="predicted"/>
<reference evidence="1" key="1">
    <citation type="journal article" date="2020" name="Nature">
        <title>Giant virus diversity and host interactions through global metagenomics.</title>
        <authorList>
            <person name="Schulz F."/>
            <person name="Roux S."/>
            <person name="Paez-Espino D."/>
            <person name="Jungbluth S."/>
            <person name="Walsh D.A."/>
            <person name="Denef V.J."/>
            <person name="McMahon K.D."/>
            <person name="Konstantinidis K.T."/>
            <person name="Eloe-Fadrosh E.A."/>
            <person name="Kyrpides N.C."/>
            <person name="Woyke T."/>
        </authorList>
    </citation>
    <scope>NUCLEOTIDE SEQUENCE</scope>
    <source>
        <strain evidence="1">GVMAG-M-3300009161-30</strain>
    </source>
</reference>
<organism evidence="1">
    <name type="scientific">viral metagenome</name>
    <dbReference type="NCBI Taxonomy" id="1070528"/>
    <lineage>
        <taxon>unclassified sequences</taxon>
        <taxon>metagenomes</taxon>
        <taxon>organismal metagenomes</taxon>
    </lineage>
</organism>
<protein>
    <recommendedName>
        <fullName evidence="2">GT23 domain-containing protein</fullName>
    </recommendedName>
</protein>
<evidence type="ECO:0008006" key="2">
    <source>
        <dbReference type="Google" id="ProtNLM"/>
    </source>
</evidence>
<dbReference type="AlphaFoldDB" id="A0A6C0EUV2"/>
<accession>A0A6C0EUV2</accession>
<sequence>MTLVINDHWSGFFSCCCVRLAQIIDYCIIHKKSPERIINNKSFLLYNPNTNNDIVPNFFATNKEININYEKKVAWDIGNSQFMKYTELPLIDMYPYVQKFFAPSEKIRMIKKSLIEKYSINLNNSCALFLRGNDKATECKIPDYNEYITHATTILQTNPSIKFIIQSDETEFIDTMKNKFPNNIIFYEEIRAISKNITRTVDNHGQNPETNYKYALNFLAIVLIMAESKYVVCNSGNISLWIALFRQNLDNFIQL</sequence>
<dbReference type="EMBL" id="MN738951">
    <property type="protein sequence ID" value="QHT32857.1"/>
    <property type="molecule type" value="Genomic_DNA"/>
</dbReference>
<dbReference type="Gene3D" id="3.40.50.11350">
    <property type="match status" value="1"/>
</dbReference>
<evidence type="ECO:0000313" key="1">
    <source>
        <dbReference type="EMBL" id="QHT32857.1"/>
    </source>
</evidence>